<dbReference type="OMA" id="NRGELCV"/>
<dbReference type="InterPro" id="IPR042099">
    <property type="entry name" value="ANL_N_sf"/>
</dbReference>
<dbReference type="InterPro" id="IPR020845">
    <property type="entry name" value="AMP-binding_CS"/>
</dbReference>
<gene>
    <name evidence="4" type="primary">Contig4063.g4345</name>
    <name evidence="4" type="ORF">STYLEM_16858</name>
</gene>
<dbReference type="Pfam" id="PF23562">
    <property type="entry name" value="AMP-binding_C_3"/>
    <property type="match status" value="1"/>
</dbReference>
<keyword evidence="5" id="KW-1185">Reference proteome</keyword>
<dbReference type="PROSITE" id="PS00455">
    <property type="entry name" value="AMP_BINDING"/>
    <property type="match status" value="1"/>
</dbReference>
<dbReference type="SUPFAM" id="SSF56801">
    <property type="entry name" value="Acetyl-CoA synthetase-like"/>
    <property type="match status" value="1"/>
</dbReference>
<evidence type="ECO:0000256" key="1">
    <source>
        <dbReference type="ARBA" id="ARBA00022741"/>
    </source>
</evidence>
<dbReference type="GO" id="GO:0004467">
    <property type="term" value="F:long-chain fatty acid-CoA ligase activity"/>
    <property type="evidence" value="ECO:0007669"/>
    <property type="project" value="TreeGrafter"/>
</dbReference>
<evidence type="ECO:0000259" key="3">
    <source>
        <dbReference type="Pfam" id="PF00501"/>
    </source>
</evidence>
<keyword evidence="1" id="KW-0547">Nucleotide-binding</keyword>
<evidence type="ECO:0000313" key="5">
    <source>
        <dbReference type="Proteomes" id="UP000039865"/>
    </source>
</evidence>
<organism evidence="4 5">
    <name type="scientific">Stylonychia lemnae</name>
    <name type="common">Ciliate</name>
    <dbReference type="NCBI Taxonomy" id="5949"/>
    <lineage>
        <taxon>Eukaryota</taxon>
        <taxon>Sar</taxon>
        <taxon>Alveolata</taxon>
        <taxon>Ciliophora</taxon>
        <taxon>Intramacronucleata</taxon>
        <taxon>Spirotrichea</taxon>
        <taxon>Stichotrichia</taxon>
        <taxon>Sporadotrichida</taxon>
        <taxon>Oxytrichidae</taxon>
        <taxon>Stylonychinae</taxon>
        <taxon>Stylonychia</taxon>
    </lineage>
</organism>
<dbReference type="PANTHER" id="PTHR43272:SF33">
    <property type="entry name" value="AMP-BINDING DOMAIN-CONTAINING PROTEIN-RELATED"/>
    <property type="match status" value="1"/>
</dbReference>
<reference evidence="4 5" key="1">
    <citation type="submission" date="2014-06" db="EMBL/GenBank/DDBJ databases">
        <authorList>
            <person name="Swart Estienne"/>
        </authorList>
    </citation>
    <scope>NUCLEOTIDE SEQUENCE [LARGE SCALE GENOMIC DNA]</scope>
    <source>
        <strain evidence="4 5">130c</strain>
    </source>
</reference>
<dbReference type="GO" id="GO:0005783">
    <property type="term" value="C:endoplasmic reticulum"/>
    <property type="evidence" value="ECO:0007669"/>
    <property type="project" value="TreeGrafter"/>
</dbReference>
<dbReference type="GO" id="GO:0005524">
    <property type="term" value="F:ATP binding"/>
    <property type="evidence" value="ECO:0007669"/>
    <property type="project" value="UniProtKB-KW"/>
</dbReference>
<dbReference type="EMBL" id="CCKQ01015898">
    <property type="protein sequence ID" value="CDW87746.1"/>
    <property type="molecule type" value="Genomic_DNA"/>
</dbReference>
<name>A0A078B0A0_STYLE</name>
<dbReference type="AlphaFoldDB" id="A0A078B0A0"/>
<keyword evidence="4" id="KW-0436">Ligase</keyword>
<dbReference type="Proteomes" id="UP000039865">
    <property type="component" value="Unassembled WGS sequence"/>
</dbReference>
<sequence length="667" mass="76228">MGNTQTERQYAFFRTDLESIPGHSAELICAFNKDNPDREVPDDYQGSKTVWEIYKKGIRRFPNNRFLGTRNSLIEGRPYEWKTFREVYNCMEQAARGIDFLDLSPELTYEGKSWRFLGIHSRNREEWAVMDLACLRSGITIVPFFDSLGKDALAFVVNQTELQTMCIESKNFENLIKLHQEGKTPSLKNIVIFEGVSIAQRQIAQSLGIKILSYQDVIQTGDIHKEIVLVDPTPETIYMFCYTSGTTGDAKAAMISHKNIISFMNHMEFQQQNHLSFEETDILLSYLPLAHIFEQGSLLISLDKGYAHGYYSGDPLKLFEDIAVLKPTYFFSVPRVFTRIYQRVLDGVNQKGGMSKWLFEKAVRDKINTYLKTGNLSHKFYDKVVFKKVRDIFGGNVRQMLCGSACLDPQVMLFFKVAMGLPIFEGYSQTETVLCGTMTTPDNLTPGNVGSQGICNKFRLKDVPEMHYYHTDKPPRGELQTKGKGNIIGYYKNEEKTKELLTEDGWLNTGDVVAILENGNVQIIDRAKNIFKLSQGEYIAPEKLQNIYAQSVLVQQIYVHGESSREYLVALVVPDLDAIKKIAQAQSLTYQSIEDLLTSEVVKKAVIDEFNRMASNFSLTSLEKIKKVHLTTTVFSTENDLATPTMKVKRFNVRKYFEKELEELYKD</sequence>
<keyword evidence="2" id="KW-0067">ATP-binding</keyword>
<dbReference type="PANTHER" id="PTHR43272">
    <property type="entry name" value="LONG-CHAIN-FATTY-ACID--COA LIGASE"/>
    <property type="match status" value="1"/>
</dbReference>
<dbReference type="InterPro" id="IPR000873">
    <property type="entry name" value="AMP-dep_synth/lig_dom"/>
</dbReference>
<protein>
    <submittedName>
        <fullName evidence="4">Long-chain-fatty-acid--ligase 5</fullName>
    </submittedName>
</protein>
<evidence type="ECO:0000313" key="4">
    <source>
        <dbReference type="EMBL" id="CDW87746.1"/>
    </source>
</evidence>
<dbReference type="Pfam" id="PF00501">
    <property type="entry name" value="AMP-binding"/>
    <property type="match status" value="1"/>
</dbReference>
<dbReference type="OrthoDB" id="1700726at2759"/>
<dbReference type="InParanoid" id="A0A078B0A0"/>
<dbReference type="Gene3D" id="3.40.50.12780">
    <property type="entry name" value="N-terminal domain of ligase-like"/>
    <property type="match status" value="1"/>
</dbReference>
<dbReference type="GO" id="GO:0016020">
    <property type="term" value="C:membrane"/>
    <property type="evidence" value="ECO:0007669"/>
    <property type="project" value="TreeGrafter"/>
</dbReference>
<accession>A0A078B0A0</accession>
<proteinExistence type="predicted"/>
<feature type="domain" description="AMP-dependent synthetase/ligase" evidence="3">
    <location>
        <begin position="75"/>
        <end position="491"/>
    </location>
</feature>
<evidence type="ECO:0000256" key="2">
    <source>
        <dbReference type="ARBA" id="ARBA00022840"/>
    </source>
</evidence>